<dbReference type="AlphaFoldDB" id="A0A229ARM2"/>
<dbReference type="PANTHER" id="PTHR47371:SF3">
    <property type="entry name" value="PHOSPHOGLYCEROL TRANSFERASE I"/>
    <property type="match status" value="1"/>
</dbReference>
<dbReference type="RefSeq" id="WP_000022039.1">
    <property type="nucleotide sequence ID" value="NZ_BFLC01000034.1"/>
</dbReference>
<proteinExistence type="predicted"/>
<dbReference type="CDD" id="cd16015">
    <property type="entry name" value="LTA_synthase"/>
    <property type="match status" value="1"/>
</dbReference>
<evidence type="ECO:0000256" key="3">
    <source>
        <dbReference type="ARBA" id="ARBA00022692"/>
    </source>
</evidence>
<dbReference type="Pfam" id="PF00884">
    <property type="entry name" value="Sulfatase"/>
    <property type="match status" value="1"/>
</dbReference>
<sequence>MSIGLSKVVTRYKNLKLKSYVFDIVNVMFLLYLFCFLNQSIVIIGNIEPPKELIGAILNFIWRSSPILFIYLLFRIINIPIFLCSYLSGIAIITLMFVNSTKMALTGEPLSFNDIVSGFNLSVAGKYLNLSSITYSVAILIGAIISILLSKKTVTTRKNYISLFLLIIITIPFSFYPYIGTIFSPNNRISEIINSSANNLNIKYIYWNWSQNIGVNGLPMHIIQTSVRKSVPHATDAEQLRYLDEKRSLVSTHIKNKTIIYVLCESCWYDKKNFRENFKPVIDEGYSELRAISPVYGGGTANAEFEMLTGLPSNSDKISGIIYQEYSDAFKPKVDALPNALKNKGYITFAAHNYQADFWYRNKIYPKFGFDRFDSIINMGDLPPEYSSIKKPWQWQPDDYLLYNAALKAIQNAGNKDIFVHLITMSTHGPYQHINDYGEGVYTYEINEAVKRFVQFSQQVEKIDPNAVIVFYGDHKPPLNKYFVENGVLPSNIFNKIGEEKDEDFVFKMSTTPLDFGDVPVLIKSNDKDAIKKFITDANGKPFFCVSSLVDKHFIQSGLVSFNHNAKHVCENSDNFNYDKLINMTPSWIYSMSLFHD</sequence>
<keyword evidence="3" id="KW-0812">Transmembrane</keyword>
<keyword evidence="5" id="KW-0472">Membrane</keyword>
<reference evidence="6 7" key="1">
    <citation type="submission" date="2018-04" db="EMBL/GenBank/DDBJ databases">
        <title>Large scale genomics of bovine and human commensal E. coli to reveal the emerging process of EHEC.</title>
        <authorList>
            <person name="Arimizu Y."/>
            <person name="Ogura Y."/>
        </authorList>
    </citation>
    <scope>NUCLEOTIDE SEQUENCE [LARGE SCALE GENOMIC DNA]</scope>
    <source>
        <strain evidence="6 7">ECSC038</strain>
    </source>
</reference>
<dbReference type="Proteomes" id="UP000300926">
    <property type="component" value="Unassembled WGS sequence"/>
</dbReference>
<gene>
    <name evidence="6" type="ORF">ExPECSC038_00195</name>
</gene>
<dbReference type="EMBL" id="BFIH01000005">
    <property type="protein sequence ID" value="GCO11231.1"/>
    <property type="molecule type" value="Genomic_DNA"/>
</dbReference>
<dbReference type="PANTHER" id="PTHR47371">
    <property type="entry name" value="LIPOTEICHOIC ACID SYNTHASE"/>
    <property type="match status" value="1"/>
</dbReference>
<evidence type="ECO:0000313" key="7">
    <source>
        <dbReference type="Proteomes" id="UP000300926"/>
    </source>
</evidence>
<evidence type="ECO:0000256" key="5">
    <source>
        <dbReference type="ARBA" id="ARBA00023136"/>
    </source>
</evidence>
<comment type="caution">
    <text evidence="6">The sequence shown here is derived from an EMBL/GenBank/DDBJ whole genome shotgun (WGS) entry which is preliminary data.</text>
</comment>
<evidence type="ECO:0000256" key="4">
    <source>
        <dbReference type="ARBA" id="ARBA00022989"/>
    </source>
</evidence>
<dbReference type="GO" id="GO:0005886">
    <property type="term" value="C:plasma membrane"/>
    <property type="evidence" value="ECO:0007669"/>
    <property type="project" value="UniProtKB-SubCell"/>
</dbReference>
<dbReference type="InterPro" id="IPR017850">
    <property type="entry name" value="Alkaline_phosphatase_core_sf"/>
</dbReference>
<dbReference type="SUPFAM" id="SSF53649">
    <property type="entry name" value="Alkaline phosphatase-like"/>
    <property type="match status" value="1"/>
</dbReference>
<keyword evidence="2" id="KW-1003">Cell membrane</keyword>
<dbReference type="InterPro" id="IPR000917">
    <property type="entry name" value="Sulfatase_N"/>
</dbReference>
<accession>A0A229ARM2</accession>
<protein>
    <submittedName>
        <fullName evidence="6">Uncharacterized protein</fullName>
    </submittedName>
</protein>
<comment type="subcellular location">
    <subcellularLocation>
        <location evidence="1">Cell membrane</location>
        <topology evidence="1">Multi-pass membrane protein</topology>
    </subcellularLocation>
</comment>
<dbReference type="Gene3D" id="3.40.720.10">
    <property type="entry name" value="Alkaline Phosphatase, subunit A"/>
    <property type="match status" value="1"/>
</dbReference>
<evidence type="ECO:0000313" key="6">
    <source>
        <dbReference type="EMBL" id="GCO11231.1"/>
    </source>
</evidence>
<evidence type="ECO:0000256" key="1">
    <source>
        <dbReference type="ARBA" id="ARBA00004651"/>
    </source>
</evidence>
<organism evidence="6 7">
    <name type="scientific">Escherichia coli</name>
    <dbReference type="NCBI Taxonomy" id="562"/>
    <lineage>
        <taxon>Bacteria</taxon>
        <taxon>Pseudomonadati</taxon>
        <taxon>Pseudomonadota</taxon>
        <taxon>Gammaproteobacteria</taxon>
        <taxon>Enterobacterales</taxon>
        <taxon>Enterobacteriaceae</taxon>
        <taxon>Escherichia</taxon>
    </lineage>
</organism>
<name>A0A229ARM2_ECOLX</name>
<keyword evidence="4" id="KW-1133">Transmembrane helix</keyword>
<dbReference type="InterPro" id="IPR050448">
    <property type="entry name" value="OpgB/LTA_synthase_biosynth"/>
</dbReference>
<evidence type="ECO:0000256" key="2">
    <source>
        <dbReference type="ARBA" id="ARBA00022475"/>
    </source>
</evidence>